<keyword evidence="5" id="KW-0503">Monooxygenase</keyword>
<feature type="domain" description="FAD-binding" evidence="4">
    <location>
        <begin position="11"/>
        <end position="359"/>
    </location>
</feature>
<dbReference type="Gene3D" id="3.40.30.120">
    <property type="match status" value="1"/>
</dbReference>
<accession>A0ABS0D0W0</accession>
<dbReference type="Proteomes" id="UP000702209">
    <property type="component" value="Unassembled WGS sequence"/>
</dbReference>
<comment type="caution">
    <text evidence="5">The sequence shown here is derived from an EMBL/GenBank/DDBJ whole genome shotgun (WGS) entry which is preliminary data.</text>
</comment>
<dbReference type="SUPFAM" id="SSF51905">
    <property type="entry name" value="FAD/NAD(P)-binding domain"/>
    <property type="match status" value="1"/>
</dbReference>
<keyword evidence="3" id="KW-0274">FAD</keyword>
<name>A0ABS0D0W0_9NOCA</name>
<keyword evidence="5" id="KW-0560">Oxidoreductase</keyword>
<proteinExistence type="predicted"/>
<evidence type="ECO:0000259" key="4">
    <source>
        <dbReference type="Pfam" id="PF01494"/>
    </source>
</evidence>
<sequence length="563" mass="61195">MSQGLVSRDSILIVGAGPAGLTLAYELVRWGLSCRVIDRKPGPATTSRSFTVHIRTLEGYDRAGIVAPLVDLGIWCGGMVFHFQGDQEAERLGFEQLSDRFPGILLLEQDRLESVLRDRLASRGVAVEWDTELRSLTGSDAGHITATLVHSNADDDEVEIVHPDWLVGCDGVRSTVRTLLGLDFEGDEYSGSMTMMDVPVYGLPHEDTDIHYDVHVGEMLLMAQLPTDAQLPTNYRVLIHDPTPTRKTKPDLKAARAEFQEAVDRHFDGAVVLGEPKWSTVFEIWRRVSSGYRVGNVFLCGDAAHVHSPAGGQGMNAAIQDALNLGYKLAGAATGQAPDEVLNTYELERRPVAEQVIDGTHRLHSIMMAHGESMDARRTIIRARGFKEAAAKQISGLSYTYREVIAQPPGLTPLDGLRAGDRAPDVAITPTLSLHDQLRYPGYTLLVLQRDPQSRLAAWAAHAAQTYGRRMQVMVITSSEAGAAASTGAVVAESNDVLDLYGDSTTDSLCLVRPDGHIGLRCGGSDKSALLAMLETVLTVSHDPDEIRIRSQTPLVGHGTEDI</sequence>
<keyword evidence="6" id="KW-1185">Reference proteome</keyword>
<evidence type="ECO:0000313" key="6">
    <source>
        <dbReference type="Proteomes" id="UP000702209"/>
    </source>
</evidence>
<evidence type="ECO:0000256" key="3">
    <source>
        <dbReference type="ARBA" id="ARBA00022827"/>
    </source>
</evidence>
<evidence type="ECO:0000256" key="2">
    <source>
        <dbReference type="ARBA" id="ARBA00022630"/>
    </source>
</evidence>
<dbReference type="PRINTS" id="PR00420">
    <property type="entry name" value="RNGMNOXGNASE"/>
</dbReference>
<gene>
    <name evidence="5" type="ORF">IU459_33765</name>
</gene>
<dbReference type="InterPro" id="IPR050641">
    <property type="entry name" value="RIFMO-like"/>
</dbReference>
<dbReference type="PANTHER" id="PTHR43004:SF19">
    <property type="entry name" value="BINDING MONOOXYGENASE, PUTATIVE (JCVI)-RELATED"/>
    <property type="match status" value="1"/>
</dbReference>
<dbReference type="Gene3D" id="3.50.50.60">
    <property type="entry name" value="FAD/NAD(P)-binding domain"/>
    <property type="match status" value="1"/>
</dbReference>
<protein>
    <submittedName>
        <fullName evidence="5">FAD-dependent monooxygenase</fullName>
    </submittedName>
</protein>
<dbReference type="Pfam" id="PF01494">
    <property type="entry name" value="FAD_binding_3"/>
    <property type="match status" value="1"/>
</dbReference>
<evidence type="ECO:0000256" key="1">
    <source>
        <dbReference type="ARBA" id="ARBA00001974"/>
    </source>
</evidence>
<dbReference type="InterPro" id="IPR002938">
    <property type="entry name" value="FAD-bd"/>
</dbReference>
<dbReference type="InterPro" id="IPR036188">
    <property type="entry name" value="FAD/NAD-bd_sf"/>
</dbReference>
<evidence type="ECO:0000313" key="5">
    <source>
        <dbReference type="EMBL" id="MBF6302472.1"/>
    </source>
</evidence>
<reference evidence="5 6" key="1">
    <citation type="submission" date="2020-10" db="EMBL/GenBank/DDBJ databases">
        <title>Identification of Nocardia species via Next-generation sequencing and recognition of intraspecies genetic diversity.</title>
        <authorList>
            <person name="Li P."/>
            <person name="Li P."/>
            <person name="Lu B."/>
        </authorList>
    </citation>
    <scope>NUCLEOTIDE SEQUENCE [LARGE SCALE GENOMIC DNA]</scope>
    <source>
        <strain evidence="5 6">BJ06-0157</strain>
    </source>
</reference>
<dbReference type="RefSeq" id="WP_195133657.1">
    <property type="nucleotide sequence ID" value="NZ_JADLQX010000044.1"/>
</dbReference>
<organism evidence="5 6">
    <name type="scientific">Nocardia amamiensis</name>
    <dbReference type="NCBI Taxonomy" id="404578"/>
    <lineage>
        <taxon>Bacteria</taxon>
        <taxon>Bacillati</taxon>
        <taxon>Actinomycetota</taxon>
        <taxon>Actinomycetes</taxon>
        <taxon>Mycobacteriales</taxon>
        <taxon>Nocardiaceae</taxon>
        <taxon>Nocardia</taxon>
    </lineage>
</organism>
<dbReference type="GO" id="GO:0004497">
    <property type="term" value="F:monooxygenase activity"/>
    <property type="evidence" value="ECO:0007669"/>
    <property type="project" value="UniProtKB-KW"/>
</dbReference>
<dbReference type="Gene3D" id="3.30.70.2450">
    <property type="match status" value="1"/>
</dbReference>
<dbReference type="PANTHER" id="PTHR43004">
    <property type="entry name" value="TRK SYSTEM POTASSIUM UPTAKE PROTEIN"/>
    <property type="match status" value="1"/>
</dbReference>
<keyword evidence="2" id="KW-0285">Flavoprotein</keyword>
<comment type="cofactor">
    <cofactor evidence="1">
        <name>FAD</name>
        <dbReference type="ChEBI" id="CHEBI:57692"/>
    </cofactor>
</comment>
<dbReference type="EMBL" id="JADLQX010000044">
    <property type="protein sequence ID" value="MBF6302472.1"/>
    <property type="molecule type" value="Genomic_DNA"/>
</dbReference>